<sequence>MYRKAPILDFTVGSPSDISIPRKPKKISPFDNSSPEYDYGVFSFDQYNPLPLHDVPFTKGLMSNNHIETLAHVVHTFENHLHLLSAPNQLNCPVHHLKAMLFQISSMNVEKSTSLYNAFIHQYHQQSDAKGNAFTAESTKAYHDLKDSFTGDEEGWKEKCKEIVQTYDLEKAELVSNATQLNEGHIGIMAMLRDKMAKEAQFLGEHNIHTAIFMASGWSYSASVL</sequence>
<dbReference type="Proteomes" id="UP000886523">
    <property type="component" value="Unassembled WGS sequence"/>
</dbReference>
<accession>A0A9P6DP23</accession>
<protein>
    <submittedName>
        <fullName evidence="1">Uncharacterized protein</fullName>
    </submittedName>
</protein>
<dbReference type="AlphaFoldDB" id="A0A9P6DP23"/>
<name>A0A9P6DP23_9AGAM</name>
<evidence type="ECO:0000313" key="1">
    <source>
        <dbReference type="EMBL" id="KAF9505225.1"/>
    </source>
</evidence>
<reference evidence="1" key="1">
    <citation type="journal article" date="2020" name="Nat. Commun.">
        <title>Large-scale genome sequencing of mycorrhizal fungi provides insights into the early evolution of symbiotic traits.</title>
        <authorList>
            <person name="Miyauchi S."/>
            <person name="Kiss E."/>
            <person name="Kuo A."/>
            <person name="Drula E."/>
            <person name="Kohler A."/>
            <person name="Sanchez-Garcia M."/>
            <person name="Morin E."/>
            <person name="Andreopoulos B."/>
            <person name="Barry K.W."/>
            <person name="Bonito G."/>
            <person name="Buee M."/>
            <person name="Carver A."/>
            <person name="Chen C."/>
            <person name="Cichocki N."/>
            <person name="Clum A."/>
            <person name="Culley D."/>
            <person name="Crous P.W."/>
            <person name="Fauchery L."/>
            <person name="Girlanda M."/>
            <person name="Hayes R.D."/>
            <person name="Keri Z."/>
            <person name="LaButti K."/>
            <person name="Lipzen A."/>
            <person name="Lombard V."/>
            <person name="Magnuson J."/>
            <person name="Maillard F."/>
            <person name="Murat C."/>
            <person name="Nolan M."/>
            <person name="Ohm R.A."/>
            <person name="Pangilinan J."/>
            <person name="Pereira M.F."/>
            <person name="Perotto S."/>
            <person name="Peter M."/>
            <person name="Pfister S."/>
            <person name="Riley R."/>
            <person name="Sitrit Y."/>
            <person name="Stielow J.B."/>
            <person name="Szollosi G."/>
            <person name="Zifcakova L."/>
            <person name="Stursova M."/>
            <person name="Spatafora J.W."/>
            <person name="Tedersoo L."/>
            <person name="Vaario L.M."/>
            <person name="Yamada A."/>
            <person name="Yan M."/>
            <person name="Wang P."/>
            <person name="Xu J."/>
            <person name="Bruns T."/>
            <person name="Baldrian P."/>
            <person name="Vilgalys R."/>
            <person name="Dunand C."/>
            <person name="Henrissat B."/>
            <person name="Grigoriev I.V."/>
            <person name="Hibbett D."/>
            <person name="Nagy L.G."/>
            <person name="Martin F.M."/>
        </authorList>
    </citation>
    <scope>NUCLEOTIDE SEQUENCE</scope>
    <source>
        <strain evidence="1">UP504</strain>
    </source>
</reference>
<keyword evidence="2" id="KW-1185">Reference proteome</keyword>
<organism evidence="1 2">
    <name type="scientific">Hydnum rufescens UP504</name>
    <dbReference type="NCBI Taxonomy" id="1448309"/>
    <lineage>
        <taxon>Eukaryota</taxon>
        <taxon>Fungi</taxon>
        <taxon>Dikarya</taxon>
        <taxon>Basidiomycota</taxon>
        <taxon>Agaricomycotina</taxon>
        <taxon>Agaricomycetes</taxon>
        <taxon>Cantharellales</taxon>
        <taxon>Hydnaceae</taxon>
        <taxon>Hydnum</taxon>
    </lineage>
</organism>
<proteinExistence type="predicted"/>
<comment type="caution">
    <text evidence="1">The sequence shown here is derived from an EMBL/GenBank/DDBJ whole genome shotgun (WGS) entry which is preliminary data.</text>
</comment>
<gene>
    <name evidence="1" type="ORF">BS47DRAFT_1400585</name>
</gene>
<evidence type="ECO:0000313" key="2">
    <source>
        <dbReference type="Proteomes" id="UP000886523"/>
    </source>
</evidence>
<dbReference type="EMBL" id="MU129165">
    <property type="protein sequence ID" value="KAF9505225.1"/>
    <property type="molecule type" value="Genomic_DNA"/>
</dbReference>